<evidence type="ECO:0000256" key="6">
    <source>
        <dbReference type="ARBA" id="ARBA00022528"/>
    </source>
</evidence>
<proteinExistence type="inferred from homology"/>
<evidence type="ECO:0000256" key="2">
    <source>
        <dbReference type="ARBA" id="ARBA00005006"/>
    </source>
</evidence>
<dbReference type="Gene3D" id="3.30.590.20">
    <property type="match status" value="1"/>
</dbReference>
<dbReference type="GO" id="GO:0006750">
    <property type="term" value="P:glutathione biosynthetic process"/>
    <property type="evidence" value="ECO:0007669"/>
    <property type="project" value="UniProtKB-KW"/>
</dbReference>
<dbReference type="InterPro" id="IPR014746">
    <property type="entry name" value="Gln_synth/guanido_kin_cat_dom"/>
</dbReference>
<evidence type="ECO:0000256" key="11">
    <source>
        <dbReference type="ARBA" id="ARBA00022840"/>
    </source>
</evidence>
<dbReference type="InterPro" id="IPR035434">
    <property type="entry name" value="GCL_bact_plant"/>
</dbReference>
<dbReference type="GO" id="GO:0009507">
    <property type="term" value="C:chloroplast"/>
    <property type="evidence" value="ECO:0007669"/>
    <property type="project" value="UniProtKB-SubCell"/>
</dbReference>
<dbReference type="PANTHER" id="PTHR34378">
    <property type="entry name" value="GLUTAMATE--CYSTEINE LIGASE, CHLOROPLASTIC"/>
    <property type="match status" value="1"/>
</dbReference>
<evidence type="ECO:0000256" key="8">
    <source>
        <dbReference type="ARBA" id="ARBA00022640"/>
    </source>
</evidence>
<dbReference type="Pfam" id="PF04107">
    <property type="entry name" value="GCS2"/>
    <property type="match status" value="1"/>
</dbReference>
<evidence type="ECO:0000256" key="5">
    <source>
        <dbReference type="ARBA" id="ARBA00012220"/>
    </source>
</evidence>
<dbReference type="PANTHER" id="PTHR34378:SF1">
    <property type="entry name" value="GLUTAMATE--CYSTEINE LIGASE, CHLOROPLASTIC"/>
    <property type="match status" value="1"/>
</dbReference>
<keyword evidence="13" id="KW-1015">Disulfide bond</keyword>
<keyword evidence="7" id="KW-0436">Ligase</keyword>
<comment type="similarity">
    <text evidence="3">Belongs to the carboxylate-amine ligase family. Glutamate--cysteine ligase type 2 subfamily.</text>
</comment>
<dbReference type="EMBL" id="UINC01035645">
    <property type="protein sequence ID" value="SVB28377.1"/>
    <property type="molecule type" value="Genomic_DNA"/>
</dbReference>
<gene>
    <name evidence="14" type="ORF">METZ01_LOCUS181231</name>
</gene>
<evidence type="ECO:0000256" key="3">
    <source>
        <dbReference type="ARBA" id="ARBA00010253"/>
    </source>
</evidence>
<evidence type="ECO:0000256" key="12">
    <source>
        <dbReference type="ARBA" id="ARBA00022946"/>
    </source>
</evidence>
<comment type="subcellular location">
    <subcellularLocation>
        <location evidence="1">Plastid</location>
        <location evidence="1">Chloroplast</location>
    </subcellularLocation>
</comment>
<dbReference type="SUPFAM" id="SSF55931">
    <property type="entry name" value="Glutamine synthetase/guanido kinase"/>
    <property type="match status" value="1"/>
</dbReference>
<comment type="subunit">
    <text evidence="4">Homodimer or monomer when oxidized or reduced, respectively.</text>
</comment>
<accession>A0A382CSY2</accession>
<protein>
    <recommendedName>
        <fullName evidence="5">glutamate--cysteine ligase</fullName>
        <ecNumber evidence="5">6.3.2.2</ecNumber>
    </recommendedName>
</protein>
<dbReference type="AlphaFoldDB" id="A0A382CSY2"/>
<dbReference type="InterPro" id="IPR011556">
    <property type="entry name" value="Glut_cys_lig_pln_type"/>
</dbReference>
<organism evidence="14">
    <name type="scientific">marine metagenome</name>
    <dbReference type="NCBI Taxonomy" id="408172"/>
    <lineage>
        <taxon>unclassified sequences</taxon>
        <taxon>metagenomes</taxon>
        <taxon>ecological metagenomes</taxon>
    </lineage>
</organism>
<keyword evidence="6" id="KW-0150">Chloroplast</keyword>
<comment type="pathway">
    <text evidence="2">Sulfur metabolism; glutathione biosynthesis; glutathione from L-cysteine and L-glutamate: step 1/2.</text>
</comment>
<dbReference type="NCBIfam" id="TIGR01436">
    <property type="entry name" value="glu_cys_lig_pln"/>
    <property type="match status" value="1"/>
</dbReference>
<sequence length="453" mass="51160">MSHATESDERIADKRMLIEYLEQGCKPEADWRIGTEHEKIGYRLDDLRPLPYEGEAGIEAMLKGLQLFDWAPVFERGNVIALVKDGQSISLEPGGQFELSGAMLETIHETCAEVNTHLEQVQEVAGELRVGFIGIGMQPKWARDEIPIMPKRRYDIMRAYMPTKGDRGLDMMLRTCTVQVNLDFASEADMVKKFRVALALQPIATALFANSPFVDGKPSGFMSTRSETWFSTDPDRCEIPSFVFEDGMSFERYVDFALDVPMYFVHRDDDYIDVSGHSFRDFLAGELPGLPGEHPTFGDWSDHLTTIFTEVRLKQFLEMRGADAGPWNRLCALPALWVGLLYDSSSLDAAAELIRDWKYEEIVELRSRVAREGLKAVFRGASVRDLAREMVEIASEGLRRRGYLDSAGSDETGFLTPLRGVVQSGKTLSEEILEAFQGRWNKSVDPLFAEFSY</sequence>
<keyword evidence="8" id="KW-0934">Plastid</keyword>
<reference evidence="14" key="1">
    <citation type="submission" date="2018-05" db="EMBL/GenBank/DDBJ databases">
        <authorList>
            <person name="Lanie J.A."/>
            <person name="Ng W.-L."/>
            <person name="Kazmierczak K.M."/>
            <person name="Andrzejewski T.M."/>
            <person name="Davidsen T.M."/>
            <person name="Wayne K.J."/>
            <person name="Tettelin H."/>
            <person name="Glass J.I."/>
            <person name="Rusch D."/>
            <person name="Podicherti R."/>
            <person name="Tsui H.-C.T."/>
            <person name="Winkler M.E."/>
        </authorList>
    </citation>
    <scope>NUCLEOTIDE SEQUENCE</scope>
</reference>
<keyword evidence="10" id="KW-0547">Nucleotide-binding</keyword>
<dbReference type="EC" id="6.3.2.2" evidence="5"/>
<name>A0A382CSY2_9ZZZZ</name>
<evidence type="ECO:0000256" key="10">
    <source>
        <dbReference type="ARBA" id="ARBA00022741"/>
    </source>
</evidence>
<evidence type="ECO:0000313" key="14">
    <source>
        <dbReference type="EMBL" id="SVB28377.1"/>
    </source>
</evidence>
<keyword evidence="11" id="KW-0067">ATP-binding</keyword>
<evidence type="ECO:0000256" key="13">
    <source>
        <dbReference type="ARBA" id="ARBA00023157"/>
    </source>
</evidence>
<dbReference type="PIRSF" id="PIRSF017901">
    <property type="entry name" value="GCL"/>
    <property type="match status" value="1"/>
</dbReference>
<keyword evidence="9" id="KW-0317">Glutathione biosynthesis</keyword>
<dbReference type="GO" id="GO:0004357">
    <property type="term" value="F:glutamate-cysteine ligase activity"/>
    <property type="evidence" value="ECO:0007669"/>
    <property type="project" value="UniProtKB-EC"/>
</dbReference>
<evidence type="ECO:0000256" key="4">
    <source>
        <dbReference type="ARBA" id="ARBA00011153"/>
    </source>
</evidence>
<evidence type="ECO:0000256" key="1">
    <source>
        <dbReference type="ARBA" id="ARBA00004229"/>
    </source>
</evidence>
<evidence type="ECO:0000256" key="7">
    <source>
        <dbReference type="ARBA" id="ARBA00022598"/>
    </source>
</evidence>
<dbReference type="GO" id="GO:0005524">
    <property type="term" value="F:ATP binding"/>
    <property type="evidence" value="ECO:0007669"/>
    <property type="project" value="UniProtKB-KW"/>
</dbReference>
<keyword evidence="12" id="KW-0809">Transit peptide</keyword>
<evidence type="ECO:0000256" key="9">
    <source>
        <dbReference type="ARBA" id="ARBA00022684"/>
    </source>
</evidence>
<dbReference type="InterPro" id="IPR006336">
    <property type="entry name" value="GCS2"/>
</dbReference>